<evidence type="ECO:0000256" key="2">
    <source>
        <dbReference type="ARBA" id="ARBA00004389"/>
    </source>
</evidence>
<reference evidence="17 18" key="1">
    <citation type="journal article" date="2016" name="Nat. Commun.">
        <title>Thousands of microbial genomes shed light on interconnected biogeochemical processes in an aquifer system.</title>
        <authorList>
            <person name="Anantharaman K."/>
            <person name="Brown C.T."/>
            <person name="Hug L.A."/>
            <person name="Sharon I."/>
            <person name="Castelle C.J."/>
            <person name="Probst A.J."/>
            <person name="Thomas B.C."/>
            <person name="Singh A."/>
            <person name="Wilkins M.J."/>
            <person name="Karaoz U."/>
            <person name="Brodie E.L."/>
            <person name="Williams K.H."/>
            <person name="Hubbard S.S."/>
            <person name="Banfield J.F."/>
        </authorList>
    </citation>
    <scope>NUCLEOTIDE SEQUENCE [LARGE SCALE GENOMIC DNA]</scope>
</reference>
<comment type="subcellular location">
    <subcellularLocation>
        <location evidence="2">Endoplasmic reticulum membrane</location>
        <topology evidence="2">Single-pass membrane protein</topology>
    </subcellularLocation>
    <subcellularLocation>
        <location evidence="1">Membrane</location>
        <topology evidence="1">Multi-pass membrane protein</topology>
    </subcellularLocation>
</comment>
<keyword evidence="6" id="KW-0328">Glycosyltransferase</keyword>
<comment type="catalytic activity">
    <reaction evidence="13">
        <text>a di-trans,poly-cis-dolichyl phosphate + UDP-alpha-D-glucose = a di-trans,poly-cis-dolichyl beta-D-glucosyl phosphate + UDP</text>
        <dbReference type="Rhea" id="RHEA:15401"/>
        <dbReference type="Rhea" id="RHEA-COMP:19498"/>
        <dbReference type="Rhea" id="RHEA-COMP:19502"/>
        <dbReference type="ChEBI" id="CHEBI:57525"/>
        <dbReference type="ChEBI" id="CHEBI:57683"/>
        <dbReference type="ChEBI" id="CHEBI:58223"/>
        <dbReference type="ChEBI" id="CHEBI:58885"/>
        <dbReference type="EC" id="2.4.1.117"/>
    </reaction>
    <physiologicalReaction direction="left-to-right" evidence="13">
        <dbReference type="Rhea" id="RHEA:15402"/>
    </physiologicalReaction>
</comment>
<evidence type="ECO:0000256" key="10">
    <source>
        <dbReference type="ARBA" id="ARBA00022968"/>
    </source>
</evidence>
<evidence type="ECO:0000259" key="15">
    <source>
        <dbReference type="Pfam" id="PF00535"/>
    </source>
</evidence>
<proteinExistence type="inferred from homology"/>
<dbReference type="GO" id="GO:0004581">
    <property type="term" value="F:dolichyl-phosphate beta-glucosyltransferase activity"/>
    <property type="evidence" value="ECO:0007669"/>
    <property type="project" value="UniProtKB-EC"/>
</dbReference>
<evidence type="ECO:0000313" key="18">
    <source>
        <dbReference type="Proteomes" id="UP000177588"/>
    </source>
</evidence>
<accession>A0A1G1WCH5</accession>
<gene>
    <name evidence="17" type="ORF">A2Z24_00630</name>
</gene>
<evidence type="ECO:0000259" key="16">
    <source>
        <dbReference type="Pfam" id="PF04138"/>
    </source>
</evidence>
<dbReference type="InterPro" id="IPR035518">
    <property type="entry name" value="DPG_synthase"/>
</dbReference>
<evidence type="ECO:0000256" key="9">
    <source>
        <dbReference type="ARBA" id="ARBA00022824"/>
    </source>
</evidence>
<dbReference type="InterPro" id="IPR001173">
    <property type="entry name" value="Glyco_trans_2-like"/>
</dbReference>
<feature type="transmembrane region" description="Helical" evidence="14">
    <location>
        <begin position="352"/>
        <end position="369"/>
    </location>
</feature>
<comment type="pathway">
    <text evidence="3">Protein modification; protein glycosylation.</text>
</comment>
<dbReference type="PANTHER" id="PTHR10859">
    <property type="entry name" value="GLYCOSYL TRANSFERASE"/>
    <property type="match status" value="1"/>
</dbReference>
<comment type="caution">
    <text evidence="17">The sequence shown here is derived from an EMBL/GenBank/DDBJ whole genome shotgun (WGS) entry which is preliminary data.</text>
</comment>
<keyword evidence="8 14" id="KW-0812">Transmembrane</keyword>
<keyword evidence="7" id="KW-0808">Transferase</keyword>
<protein>
    <recommendedName>
        <fullName evidence="5">dolichyl-phosphate beta-glucosyltransferase</fullName>
        <ecNumber evidence="5">2.4.1.117</ecNumber>
    </recommendedName>
</protein>
<dbReference type="InterPro" id="IPR007267">
    <property type="entry name" value="GtrA_DPMS_TM"/>
</dbReference>
<dbReference type="PANTHER" id="PTHR10859:SF91">
    <property type="entry name" value="DOLICHYL-PHOSPHATE BETA-GLUCOSYLTRANSFERASE"/>
    <property type="match status" value="1"/>
</dbReference>
<dbReference type="Pfam" id="PF04138">
    <property type="entry name" value="GtrA_DPMS_TM"/>
    <property type="match status" value="1"/>
</dbReference>
<dbReference type="Proteomes" id="UP000177588">
    <property type="component" value="Unassembled WGS sequence"/>
</dbReference>
<feature type="transmembrane region" description="Helical" evidence="14">
    <location>
        <begin position="385"/>
        <end position="402"/>
    </location>
</feature>
<dbReference type="GO" id="GO:0016020">
    <property type="term" value="C:membrane"/>
    <property type="evidence" value="ECO:0007669"/>
    <property type="project" value="UniProtKB-SubCell"/>
</dbReference>
<dbReference type="SUPFAM" id="SSF53448">
    <property type="entry name" value="Nucleotide-diphospho-sugar transferases"/>
    <property type="match status" value="1"/>
</dbReference>
<evidence type="ECO:0000256" key="3">
    <source>
        <dbReference type="ARBA" id="ARBA00004922"/>
    </source>
</evidence>
<feature type="transmembrane region" description="Helical" evidence="14">
    <location>
        <begin position="255"/>
        <end position="276"/>
    </location>
</feature>
<feature type="transmembrane region" description="Helical" evidence="14">
    <location>
        <begin position="319"/>
        <end position="340"/>
    </location>
</feature>
<feature type="domain" description="GtrA/DPMS transmembrane" evidence="16">
    <location>
        <begin position="258"/>
        <end position="375"/>
    </location>
</feature>
<keyword evidence="10" id="KW-0735">Signal-anchor</keyword>
<evidence type="ECO:0000256" key="8">
    <source>
        <dbReference type="ARBA" id="ARBA00022692"/>
    </source>
</evidence>
<feature type="domain" description="Glycosyltransferase 2-like" evidence="15">
    <location>
        <begin position="3"/>
        <end position="148"/>
    </location>
</feature>
<evidence type="ECO:0000256" key="6">
    <source>
        <dbReference type="ARBA" id="ARBA00022676"/>
    </source>
</evidence>
<evidence type="ECO:0000256" key="14">
    <source>
        <dbReference type="SAM" id="Phobius"/>
    </source>
</evidence>
<evidence type="ECO:0000256" key="1">
    <source>
        <dbReference type="ARBA" id="ARBA00004141"/>
    </source>
</evidence>
<keyword evidence="11 14" id="KW-1133">Transmembrane helix</keyword>
<dbReference type="EMBL" id="MHCT01000031">
    <property type="protein sequence ID" value="OGY25331.1"/>
    <property type="molecule type" value="Genomic_DNA"/>
</dbReference>
<keyword evidence="9" id="KW-0256">Endoplasmic reticulum</keyword>
<evidence type="ECO:0000256" key="7">
    <source>
        <dbReference type="ARBA" id="ARBA00022679"/>
    </source>
</evidence>
<dbReference type="EC" id="2.4.1.117" evidence="5"/>
<dbReference type="CDD" id="cd04188">
    <property type="entry name" value="DPG_synthase"/>
    <property type="match status" value="1"/>
</dbReference>
<dbReference type="GO" id="GO:0006487">
    <property type="term" value="P:protein N-linked glycosylation"/>
    <property type="evidence" value="ECO:0007669"/>
    <property type="project" value="TreeGrafter"/>
</dbReference>
<dbReference type="Gene3D" id="3.90.550.10">
    <property type="entry name" value="Spore Coat Polysaccharide Biosynthesis Protein SpsA, Chain A"/>
    <property type="match status" value="1"/>
</dbReference>
<evidence type="ECO:0000313" key="17">
    <source>
        <dbReference type="EMBL" id="OGY25331.1"/>
    </source>
</evidence>
<evidence type="ECO:0000256" key="13">
    <source>
        <dbReference type="ARBA" id="ARBA00045097"/>
    </source>
</evidence>
<dbReference type="Pfam" id="PF00535">
    <property type="entry name" value="Glycos_transf_2"/>
    <property type="match status" value="1"/>
</dbReference>
<dbReference type="STRING" id="1802597.A2Z24_00630"/>
<evidence type="ECO:0000256" key="11">
    <source>
        <dbReference type="ARBA" id="ARBA00022989"/>
    </source>
</evidence>
<evidence type="ECO:0000256" key="5">
    <source>
        <dbReference type="ARBA" id="ARBA00012583"/>
    </source>
</evidence>
<evidence type="ECO:0000256" key="12">
    <source>
        <dbReference type="ARBA" id="ARBA00023136"/>
    </source>
</evidence>
<evidence type="ECO:0000256" key="4">
    <source>
        <dbReference type="ARBA" id="ARBA00006739"/>
    </source>
</evidence>
<dbReference type="InterPro" id="IPR029044">
    <property type="entry name" value="Nucleotide-diphossugar_trans"/>
</dbReference>
<keyword evidence="12 14" id="KW-0472">Membrane</keyword>
<name>A0A1G1WCH5_9BACT</name>
<sequence>MISIIIPAFNEEKRIVASLKKLAFFLKNRKEGFEVIVVDDASTDGTSKVAGSFSDKILDLTVHRLEKSPYAGKGLAVNKGVLTAKGDIVIFTDADFSTPIEEIDKLLEKLNAGFDVAIGSRAINRSLVKQRQTVLREYMGRAFNILVQNITGLRGIVDTQCGFKAFKMPACHSLFENERVFDFGFDVELLYLAKKKGLKIVEVPVLWYNDPHSSVHPIKDSYRMFLDLLKIRLYHGDKEGTLLDRIFYYLYNYRTFWRFSIVGVSNTVVDYGLFYILTRTFQLDPLGANPISVEIAIIWSFVWNSLWTFSERKVSQPAFARFAIFQFVSIGGLILSQNSLLLFNKFLGIGDLLAKALTIPIVLVFNYLLNSRWTFRDISTGKAKWYWYTAFIIILLATYLFLTNSFAASTLQQ</sequence>
<dbReference type="GO" id="GO:0000271">
    <property type="term" value="P:polysaccharide biosynthetic process"/>
    <property type="evidence" value="ECO:0007669"/>
    <property type="project" value="InterPro"/>
</dbReference>
<dbReference type="AlphaFoldDB" id="A0A1G1WCH5"/>
<comment type="similarity">
    <text evidence="4">Belongs to the glycosyltransferase 2 family.</text>
</comment>
<organism evidence="17 18">
    <name type="scientific">Candidatus Woykebacteria bacterium RBG_16_44_10</name>
    <dbReference type="NCBI Taxonomy" id="1802597"/>
    <lineage>
        <taxon>Bacteria</taxon>
        <taxon>Candidatus Woykeibacteriota</taxon>
    </lineage>
</organism>
<feature type="transmembrane region" description="Helical" evidence="14">
    <location>
        <begin position="288"/>
        <end position="307"/>
    </location>
</feature>